<dbReference type="GO" id="GO:0005737">
    <property type="term" value="C:cytoplasm"/>
    <property type="evidence" value="ECO:0007669"/>
    <property type="project" value="UniProtKB-SubCell"/>
</dbReference>
<feature type="compositionally biased region" description="Polar residues" evidence="9">
    <location>
        <begin position="74"/>
        <end position="87"/>
    </location>
</feature>
<dbReference type="CDD" id="cd00009">
    <property type="entry name" value="AAA"/>
    <property type="match status" value="1"/>
</dbReference>
<keyword evidence="4" id="KW-0479">Metal-binding</keyword>
<keyword evidence="6 8" id="KW-0863">Zinc-finger</keyword>
<dbReference type="InterPro" id="IPR003959">
    <property type="entry name" value="ATPase_AAA_core"/>
</dbReference>
<feature type="region of interest" description="Disordered" evidence="9">
    <location>
        <begin position="220"/>
        <end position="241"/>
    </location>
</feature>
<dbReference type="InterPro" id="IPR001164">
    <property type="entry name" value="ArfGAP_dom"/>
</dbReference>
<dbReference type="SUPFAM" id="SSF52540">
    <property type="entry name" value="P-loop containing nucleoside triphosphate hydrolases"/>
    <property type="match status" value="1"/>
</dbReference>
<keyword evidence="2" id="KW-0343">GTPase activation</keyword>
<dbReference type="InterPro" id="IPR037851">
    <property type="entry name" value="PH2_ADAP"/>
</dbReference>
<dbReference type="Proteomes" id="UP000327493">
    <property type="component" value="Chromosome 15"/>
</dbReference>
<dbReference type="GO" id="GO:0007507">
    <property type="term" value="P:heart development"/>
    <property type="evidence" value="ECO:0007669"/>
    <property type="project" value="TreeGrafter"/>
</dbReference>
<evidence type="ECO:0000256" key="5">
    <source>
        <dbReference type="ARBA" id="ARBA00022737"/>
    </source>
</evidence>
<proteinExistence type="predicted"/>
<accession>A0A5J5CVX6</accession>
<feature type="compositionally biased region" description="Basic residues" evidence="9">
    <location>
        <begin position="102"/>
        <end position="111"/>
    </location>
</feature>
<dbReference type="EMBL" id="VOFY01000015">
    <property type="protein sequence ID" value="KAA8585003.1"/>
    <property type="molecule type" value="Genomic_DNA"/>
</dbReference>
<evidence type="ECO:0000259" key="10">
    <source>
        <dbReference type="PROSITE" id="PS50003"/>
    </source>
</evidence>
<evidence type="ECO:0000256" key="4">
    <source>
        <dbReference type="ARBA" id="ARBA00022723"/>
    </source>
</evidence>
<comment type="caution">
    <text evidence="12">The sequence shown here is derived from an EMBL/GenBank/DDBJ whole genome shotgun (WGS) entry which is preliminary data.</text>
</comment>
<dbReference type="GO" id="GO:0005096">
    <property type="term" value="F:GTPase activator activity"/>
    <property type="evidence" value="ECO:0007669"/>
    <property type="project" value="UniProtKB-KW"/>
</dbReference>
<feature type="domain" description="PH" evidence="10">
    <location>
        <begin position="2030"/>
        <end position="2136"/>
    </location>
</feature>
<keyword evidence="5" id="KW-0677">Repeat</keyword>
<feature type="compositionally biased region" description="Acidic residues" evidence="9">
    <location>
        <begin position="450"/>
        <end position="459"/>
    </location>
</feature>
<keyword evidence="7" id="KW-0862">Zinc</keyword>
<protein>
    <recommendedName>
        <fullName evidence="14">AAA+ ATPase domain-containing protein</fullName>
    </recommendedName>
</protein>
<dbReference type="InterPro" id="IPR001849">
    <property type="entry name" value="PH_domain"/>
</dbReference>
<dbReference type="Gene3D" id="2.30.29.30">
    <property type="entry name" value="Pleckstrin-homology domain (PH domain)/Phosphotyrosine-binding domain (PTB)"/>
    <property type="match status" value="2"/>
</dbReference>
<dbReference type="SUPFAM" id="SSF50729">
    <property type="entry name" value="PH domain-like"/>
    <property type="match status" value="2"/>
</dbReference>
<feature type="domain" description="PH" evidence="10">
    <location>
        <begin position="1906"/>
        <end position="2008"/>
    </location>
</feature>
<feature type="compositionally biased region" description="Basic residues" evidence="9">
    <location>
        <begin position="1197"/>
        <end position="1208"/>
    </location>
</feature>
<gene>
    <name evidence="12" type="ORF">FQN60_003697</name>
</gene>
<feature type="region of interest" description="Disordered" evidence="9">
    <location>
        <begin position="1531"/>
        <end position="1575"/>
    </location>
</feature>
<evidence type="ECO:0000256" key="6">
    <source>
        <dbReference type="ARBA" id="ARBA00022771"/>
    </source>
</evidence>
<feature type="compositionally biased region" description="Polar residues" evidence="9">
    <location>
        <begin position="618"/>
        <end position="638"/>
    </location>
</feature>
<feature type="region of interest" description="Disordered" evidence="9">
    <location>
        <begin position="1063"/>
        <end position="1088"/>
    </location>
</feature>
<dbReference type="CDD" id="cd01251">
    <property type="entry name" value="PH2_ADAP"/>
    <property type="match status" value="1"/>
</dbReference>
<dbReference type="InterPro" id="IPR052589">
    <property type="entry name" value="Arf-GAP_dual-PH_domain"/>
</dbReference>
<evidence type="ECO:0000259" key="11">
    <source>
        <dbReference type="PROSITE" id="PS50115"/>
    </source>
</evidence>
<dbReference type="SMART" id="SM00382">
    <property type="entry name" value="AAA"/>
    <property type="match status" value="1"/>
</dbReference>
<evidence type="ECO:0000256" key="2">
    <source>
        <dbReference type="ARBA" id="ARBA00022468"/>
    </source>
</evidence>
<feature type="compositionally biased region" description="Basic and acidic residues" evidence="9">
    <location>
        <begin position="662"/>
        <end position="680"/>
    </location>
</feature>
<dbReference type="PROSITE" id="PS50115">
    <property type="entry name" value="ARFGAP"/>
    <property type="match status" value="1"/>
</dbReference>
<dbReference type="GO" id="GO:1902936">
    <property type="term" value="F:phosphatidylinositol bisphosphate binding"/>
    <property type="evidence" value="ECO:0007669"/>
    <property type="project" value="InterPro"/>
</dbReference>
<feature type="compositionally biased region" description="Basic and acidic residues" evidence="9">
    <location>
        <begin position="982"/>
        <end position="994"/>
    </location>
</feature>
<dbReference type="GO" id="GO:0016887">
    <property type="term" value="F:ATP hydrolysis activity"/>
    <property type="evidence" value="ECO:0007669"/>
    <property type="project" value="InterPro"/>
</dbReference>
<dbReference type="Gene3D" id="1.10.220.150">
    <property type="entry name" value="Arf GTPase activating protein"/>
    <property type="match status" value="1"/>
</dbReference>
<keyword evidence="13" id="KW-1185">Reference proteome</keyword>
<feature type="domain" description="Arf-GAP" evidence="11">
    <location>
        <begin position="1805"/>
        <end position="1901"/>
    </location>
</feature>
<evidence type="ECO:0000313" key="13">
    <source>
        <dbReference type="Proteomes" id="UP000327493"/>
    </source>
</evidence>
<feature type="region of interest" description="Disordered" evidence="9">
    <location>
        <begin position="39"/>
        <end position="111"/>
    </location>
</feature>
<dbReference type="Pfam" id="PF01412">
    <property type="entry name" value="ArfGap"/>
    <property type="match status" value="1"/>
</dbReference>
<evidence type="ECO:0000256" key="9">
    <source>
        <dbReference type="SAM" id="MobiDB-lite"/>
    </source>
</evidence>
<dbReference type="Pfam" id="PF00004">
    <property type="entry name" value="AAA"/>
    <property type="match status" value="1"/>
</dbReference>
<dbReference type="InterPro" id="IPR037849">
    <property type="entry name" value="PH1_ADAP"/>
</dbReference>
<dbReference type="SUPFAM" id="SSF57863">
    <property type="entry name" value="ArfGap/RecO-like zinc finger"/>
    <property type="match status" value="1"/>
</dbReference>
<feature type="compositionally biased region" description="Basic and acidic residues" evidence="9">
    <location>
        <begin position="1269"/>
        <end position="1279"/>
    </location>
</feature>
<evidence type="ECO:0000256" key="8">
    <source>
        <dbReference type="PROSITE-ProRule" id="PRU00288"/>
    </source>
</evidence>
<dbReference type="Gene3D" id="3.40.50.300">
    <property type="entry name" value="P-loop containing nucleotide triphosphate hydrolases"/>
    <property type="match status" value="2"/>
</dbReference>
<organism evidence="12 13">
    <name type="scientific">Etheostoma spectabile</name>
    <name type="common">orangethroat darter</name>
    <dbReference type="NCBI Taxonomy" id="54343"/>
    <lineage>
        <taxon>Eukaryota</taxon>
        <taxon>Metazoa</taxon>
        <taxon>Chordata</taxon>
        <taxon>Craniata</taxon>
        <taxon>Vertebrata</taxon>
        <taxon>Euteleostomi</taxon>
        <taxon>Actinopterygii</taxon>
        <taxon>Neopterygii</taxon>
        <taxon>Teleostei</taxon>
        <taxon>Neoteleostei</taxon>
        <taxon>Acanthomorphata</taxon>
        <taxon>Eupercaria</taxon>
        <taxon>Perciformes</taxon>
        <taxon>Percoidei</taxon>
        <taxon>Percidae</taxon>
        <taxon>Etheostomatinae</taxon>
        <taxon>Etheostoma</taxon>
    </lineage>
</organism>
<reference evidence="12 13" key="1">
    <citation type="submission" date="2019-08" db="EMBL/GenBank/DDBJ databases">
        <title>A chromosome-level genome assembly, high-density linkage maps, and genome scans reveal the genomic architecture of hybrid incompatibilities underlying speciation via character displacement in darters (Percidae: Etheostominae).</title>
        <authorList>
            <person name="Moran R.L."/>
            <person name="Catchen J.M."/>
            <person name="Fuller R.C."/>
        </authorList>
    </citation>
    <scope>NUCLEOTIDE SEQUENCE [LARGE SCALE GENOMIC DNA]</scope>
    <source>
        <strain evidence="12">EspeVRDwgs_2016</strain>
        <tissue evidence="12">Muscle</tissue>
    </source>
</reference>
<dbReference type="PANTHER" id="PTHR46021">
    <property type="entry name" value="ARF-GAP WITH DUAL PH DOMAIN-CONTAINING PROTEIN 1-LIKE PROTEIN"/>
    <property type="match status" value="1"/>
</dbReference>
<feature type="compositionally biased region" description="Basic residues" evidence="9">
    <location>
        <begin position="970"/>
        <end position="981"/>
    </location>
</feature>
<dbReference type="InterPro" id="IPR011993">
    <property type="entry name" value="PH-like_dom_sf"/>
</dbReference>
<dbReference type="FunFam" id="2.30.29.30:FF:000080">
    <property type="entry name" value="Arf-GAP with dual PH domain-containing protein 1"/>
    <property type="match status" value="1"/>
</dbReference>
<dbReference type="Pfam" id="PF00169">
    <property type="entry name" value="PH"/>
    <property type="match status" value="2"/>
</dbReference>
<dbReference type="GO" id="GO:0005547">
    <property type="term" value="F:phosphatidylinositol-3,4,5-trisphosphate binding"/>
    <property type="evidence" value="ECO:0007669"/>
    <property type="project" value="TreeGrafter"/>
</dbReference>
<feature type="region of interest" description="Disordered" evidence="9">
    <location>
        <begin position="618"/>
        <end position="680"/>
    </location>
</feature>
<dbReference type="InterPro" id="IPR027417">
    <property type="entry name" value="P-loop_NTPase"/>
</dbReference>
<evidence type="ECO:0008006" key="14">
    <source>
        <dbReference type="Google" id="ProtNLM"/>
    </source>
</evidence>
<evidence type="ECO:0000256" key="7">
    <source>
        <dbReference type="ARBA" id="ARBA00022833"/>
    </source>
</evidence>
<sequence length="2154" mass="240908">MAGVVAMASVIEDFDMQPCKKSRKDGVSPVVKTITNYFSPVPKPVEKPFSPPRSNNIMDYFSRKAPSSKEKTSSPEQSNENCQTSQLAERHTSPEATVKQPSQKRSRKASKAVRKLVEAELVSSTEEESCLIVEEPHNSGDSEAVSSCGVFGSSTASLMDQLSAEACITGGKSNRKVTKTVSVEWDEEEGSKCRNSVKLNNIELSPIVLSKDEAKLIKTGAKNSNKAEHSEPQKKEKESSLCDVSMEVNVDEASQLNNSTVTISFEDFVRSQGGDEEDVEDEQGKEDARKITTEAKEMDLDHLDIPKAEVNVGSGKSPFQVSPRTVTIQAEVHVVSRKQEATKTGGKLASIFSRRKGAMSPEEVVLSPYTEAGKQHPSPSSTIKRKSNVVLQEEDLVLAVLESESVPKCSEVERKQFMSAFKQPSLEASKPKPGKTQGKQKQPGEKALDDADEVAEEDTIIPPSVEQDPASQENKLAKKKLVRKGRIKAKEEKKAVTNPPTAAVAEETVAPIVEGDSKRGKPPHTSTPSIPTVRRSRRETVVRQAPEATPTTPIRKNRTLKSKDGDAALLYDIPAKMSTPKIRKSKHGVFVAELVRPSNTKESPIRIKFTRVHRNVSTTQAENGSGVNTPLATKTSTNSKKRSRAKKLVEKARAIQQNKKTAVKDEGTLRRSSRTEASTKRSYCEDEDSVICLEEDQTATPQTAPGKSKTKKPLRSLNEVLGKAKSVGQETNAVPGSKGALLGQEKKVSVVVSIFDESCSENSQDDEQFRARKEFLKSGLPESFRKQIAKTAATKEAYSLSRSSFQPVVHMKQQSNDCPLWSLLWPDSSLLCHLKELWCQTSNSLPSVRGSFCVKTEPACRAFCERGSGWRPEISESVRRLLMEEVSTSNSPFPVQMFMTRFLKRRTDHQQQCIASEPEALNRVTSTTLPAEPGGGKRKRMDDEGEMTVKLAKKQRANCAKEKNSEPKPTKRGGRSRRARRSRPEDGADEKAEPSIKTVPIQSEDDSVVVIDDLLLGENPGKKEVVKEDILWTDKYQPQHSNDIIGNTASVRNWLKEWKLRTDREERKKQKDKKQEDGSNDGDWDCGEEDFQDGEDMCNTMLITGPTGVGKTAAVYACAQELGFKVFEVNASSQRSGRLILSQLKEATQSHQVDSQGVNANKPTYFNSYGSSSSAGTLKPGSSPRKVNSPRRVVSSPRKHPQSPRGAKRGGLAPTSLANFFKMGRPTTKDTHSTKKNEQTASSKKVIKAKEYSSTHKDPAVKSPTATTYREKNNEEPSKKTATSLILFEEVDVIFDDDSGFLAAIKTFMTTTKRPVIMTTSDPAFSTMFDGNFEEIHFQTPSVLNVGSFLRLLCLTEDTRTDLLDISSLLRLNGCDIRQSLLQLQFWTRSAGGRLVTRPLTHSGRNAKLKPETDEEAAGISVCAVTVPSALPPCDTGCTESMLGLLNVEHERDIWDLLRSRSLVEETCWELLTNSKRRGVDLLYSNMETLLPLPLTQLTTSIRKPEQSVSASQDLPSVNIKELPSHTRVLHTAESEDCSDDDSPVKMSNRMRKNKKRHSVPDQDGLDSDSEDSFLSLCKPQGARQANEDVKESLVSETVKKKPLTPEERVKSLPVSQCLESIADFLDNMSYMDSSLLVHPFGDDNRRRMSPVGAVVKDGMTDELRVETDRGWVRGEHLLEIPAAVEALSFHKCRFSVAEAWSKTQQLEGELGKEAAAELTLPVAAHQEGYSFTQDGPCKPQLVQRRREVMERLMFRGVFGTQVNRPAAALDYLPALRTICRSEQLKEQGKVKRRFLHYLDAIHLDPDWTSYKLGVFVCLMCSGIHRSLSNRVKSIKLDFWEDELVEFMKSNGNANARALYEKAVPAYYYRPRENDCVVLKEQWIRAKYERREFTGETKYPPLSYTTGFYEGMLWKKGKENTQFLKRKFVLSERDFTLTYYNKENESKGPKAVIAIKDLNATFQPEKIGHPHGLQISYPAGDHTRNLYVYHEKSEEIVTWYNAIRAARYAYLRTAYPTGSNEELIPKITRNYIKEGYMEKTGPSQTEPFKKRWFILDSQNRKLFYFKGPLDAEELGVIFIGTTNKGYSVKECVSKHSRGNSWKCGVMVETPKRQFVFMCEQEREQREWLDALRKVLSRPMAPQDYTIEANINYKR</sequence>
<feature type="compositionally biased region" description="Basic and acidic residues" evidence="9">
    <location>
        <begin position="1063"/>
        <end position="1077"/>
    </location>
</feature>
<name>A0A5J5CVX6_9PERO</name>
<dbReference type="GO" id="GO:0005524">
    <property type="term" value="F:ATP binding"/>
    <property type="evidence" value="ECO:0007669"/>
    <property type="project" value="InterPro"/>
</dbReference>
<feature type="region of interest" description="Disordered" evidence="9">
    <location>
        <begin position="420"/>
        <end position="561"/>
    </location>
</feature>
<feature type="compositionally biased region" description="Basic and acidic residues" evidence="9">
    <location>
        <begin position="959"/>
        <end position="969"/>
    </location>
</feature>
<feature type="compositionally biased region" description="Basic and acidic residues" evidence="9">
    <location>
        <begin position="1227"/>
        <end position="1238"/>
    </location>
</feature>
<feature type="compositionally biased region" description="Basic residues" evidence="9">
    <location>
        <begin position="1549"/>
        <end position="1558"/>
    </location>
</feature>
<dbReference type="GO" id="GO:0008270">
    <property type="term" value="F:zinc ion binding"/>
    <property type="evidence" value="ECO:0007669"/>
    <property type="project" value="UniProtKB-KW"/>
</dbReference>
<dbReference type="GO" id="GO:0005886">
    <property type="term" value="C:plasma membrane"/>
    <property type="evidence" value="ECO:0007669"/>
    <property type="project" value="TreeGrafter"/>
</dbReference>
<dbReference type="InterPro" id="IPR037278">
    <property type="entry name" value="ARFGAP/RecO"/>
</dbReference>
<dbReference type="InterPro" id="IPR003593">
    <property type="entry name" value="AAA+_ATPase"/>
</dbReference>
<keyword evidence="3" id="KW-0963">Cytoplasm</keyword>
<feature type="region of interest" description="Disordered" evidence="9">
    <location>
        <begin position="1149"/>
        <end position="1280"/>
    </location>
</feature>
<dbReference type="PROSITE" id="PS50003">
    <property type="entry name" value="PH_DOMAIN"/>
    <property type="match status" value="2"/>
</dbReference>
<feature type="region of interest" description="Disordered" evidence="9">
    <location>
        <begin position="915"/>
        <end position="1004"/>
    </location>
</feature>
<dbReference type="SMART" id="SM00233">
    <property type="entry name" value="PH"/>
    <property type="match status" value="2"/>
</dbReference>
<feature type="compositionally biased region" description="Polar residues" evidence="9">
    <location>
        <begin position="1149"/>
        <end position="1176"/>
    </location>
</feature>
<dbReference type="PRINTS" id="PR00405">
    <property type="entry name" value="REVINTRACTNG"/>
</dbReference>
<dbReference type="CDD" id="cd13252">
    <property type="entry name" value="PH1_ADAP"/>
    <property type="match status" value="1"/>
</dbReference>
<evidence type="ECO:0000256" key="1">
    <source>
        <dbReference type="ARBA" id="ARBA00004496"/>
    </source>
</evidence>
<dbReference type="InterPro" id="IPR038508">
    <property type="entry name" value="ArfGAP_dom_sf"/>
</dbReference>
<dbReference type="SMART" id="SM00105">
    <property type="entry name" value="ArfGap"/>
    <property type="match status" value="1"/>
</dbReference>
<dbReference type="PANTHER" id="PTHR46021:SF6">
    <property type="entry name" value="ARF-GAP WITH DUAL PH DOMAIN-CONTAINING PROTEIN 2"/>
    <property type="match status" value="1"/>
</dbReference>
<evidence type="ECO:0000256" key="3">
    <source>
        <dbReference type="ARBA" id="ARBA00022490"/>
    </source>
</evidence>
<feature type="compositionally biased region" description="Basic and acidic residues" evidence="9">
    <location>
        <begin position="1248"/>
        <end position="1260"/>
    </location>
</feature>
<feature type="compositionally biased region" description="Basic and acidic residues" evidence="9">
    <location>
        <begin position="225"/>
        <end position="240"/>
    </location>
</feature>
<comment type="subcellular location">
    <subcellularLocation>
        <location evidence="1">Cytoplasm</location>
    </subcellularLocation>
</comment>
<evidence type="ECO:0000313" key="12">
    <source>
        <dbReference type="EMBL" id="KAA8585003.1"/>
    </source>
</evidence>
<feature type="compositionally biased region" description="Acidic residues" evidence="9">
    <location>
        <begin position="1078"/>
        <end position="1088"/>
    </location>
</feature>
<feature type="compositionally biased region" description="Basic residues" evidence="9">
    <location>
        <begin position="477"/>
        <end position="487"/>
    </location>
</feature>
<dbReference type="FunFam" id="2.30.29.30:FF:000099">
    <property type="entry name" value="Arf-GAP with dual PH domain-containing protein 1"/>
    <property type="match status" value="1"/>
</dbReference>